<evidence type="ECO:0000256" key="1">
    <source>
        <dbReference type="ARBA" id="ARBA00004141"/>
    </source>
</evidence>
<gene>
    <name evidence="6" type="ORF">HMPREF9473_05010</name>
</gene>
<feature type="transmembrane region" description="Helical" evidence="5">
    <location>
        <begin position="169"/>
        <end position="187"/>
    </location>
</feature>
<reference evidence="6 7" key="1">
    <citation type="submission" date="2011-08" db="EMBL/GenBank/DDBJ databases">
        <title>The Genome Sequence of Clostridium hathewayi WAL-18680.</title>
        <authorList>
            <consortium name="The Broad Institute Genome Sequencing Platform"/>
            <person name="Earl A."/>
            <person name="Ward D."/>
            <person name="Feldgarden M."/>
            <person name="Gevers D."/>
            <person name="Finegold S.M."/>
            <person name="Summanen P.H."/>
            <person name="Molitoris D.R."/>
            <person name="Song M."/>
            <person name="Daigneault M."/>
            <person name="Allen-Vercoe E."/>
            <person name="Young S.K."/>
            <person name="Zeng Q."/>
            <person name="Gargeya S."/>
            <person name="Fitzgerald M."/>
            <person name="Haas B."/>
            <person name="Abouelleil A."/>
            <person name="Alvarado L."/>
            <person name="Arachchi H.M."/>
            <person name="Berlin A."/>
            <person name="Brown A."/>
            <person name="Chapman S.B."/>
            <person name="Chen Z."/>
            <person name="Dunbar C."/>
            <person name="Freedman E."/>
            <person name="Gearin G."/>
            <person name="Gellesch M."/>
            <person name="Goldberg J."/>
            <person name="Griggs A."/>
            <person name="Gujja S."/>
            <person name="Heiman D."/>
            <person name="Howarth C."/>
            <person name="Larson L."/>
            <person name="Lui A."/>
            <person name="MacDonald P.J.P."/>
            <person name="Montmayeur A."/>
            <person name="Murphy C."/>
            <person name="Neiman D."/>
            <person name="Pearson M."/>
            <person name="Priest M."/>
            <person name="Roberts A."/>
            <person name="Saif S."/>
            <person name="Shea T."/>
            <person name="Shenoy N."/>
            <person name="Sisk P."/>
            <person name="Stolte C."/>
            <person name="Sykes S."/>
            <person name="Wortman J."/>
            <person name="Nusbaum C."/>
            <person name="Birren B."/>
        </authorList>
    </citation>
    <scope>NUCLEOTIDE SEQUENCE [LARGE SCALE GENOMIC DNA]</scope>
    <source>
        <strain evidence="6 7">WAL-18680</strain>
    </source>
</reference>
<dbReference type="PATRIC" id="fig|742737.3.peg.5001"/>
<feature type="transmembrane region" description="Helical" evidence="5">
    <location>
        <begin position="20"/>
        <end position="39"/>
    </location>
</feature>
<keyword evidence="4 5" id="KW-0472">Membrane</keyword>
<evidence type="ECO:0008006" key="8">
    <source>
        <dbReference type="Google" id="ProtNLM"/>
    </source>
</evidence>
<sequence length="289" mass="33542">MKFFNRLETKYRKYAIHNLMYYIVILYAVGLVIQLPGIGNPMFYWKYLSLDAGAILHGQIWRIVTFIVYPPSFGLFLFDSLFFGIIALFMYYSLGRTLESIWGAFRFNVFFFVGMFGQVVASLVCYLVFHQFTLMTTGYLNLSIFLAFAMCFPDAQFYLFFVLPVKAKWLAVAEVAVCVYGFIVGNLSSRVEIVIALANIIFFFMMTRNVAKFNPQQMKRKKEFKKQMKIMPQGKSRHKCAVCGRTEEDGANLEFRYCSKCEGNYEYCQDHLYTHQHVTGNGGRPEDNN</sequence>
<evidence type="ECO:0000256" key="2">
    <source>
        <dbReference type="ARBA" id="ARBA00022692"/>
    </source>
</evidence>
<keyword evidence="3 5" id="KW-1133">Transmembrane helix</keyword>
<evidence type="ECO:0000256" key="3">
    <source>
        <dbReference type="ARBA" id="ARBA00022989"/>
    </source>
</evidence>
<dbReference type="SUPFAM" id="SSF144091">
    <property type="entry name" value="Rhomboid-like"/>
    <property type="match status" value="1"/>
</dbReference>
<keyword evidence="2 5" id="KW-0812">Transmembrane</keyword>
<name>G5IND2_9FIRM</name>
<dbReference type="Gene3D" id="1.20.1540.10">
    <property type="entry name" value="Rhomboid-like"/>
    <property type="match status" value="1"/>
</dbReference>
<dbReference type="OrthoDB" id="9778756at2"/>
<dbReference type="EMBL" id="ADLN01000127">
    <property type="protein sequence ID" value="EHI57103.1"/>
    <property type="molecule type" value="Genomic_DNA"/>
</dbReference>
<dbReference type="GO" id="GO:0016020">
    <property type="term" value="C:membrane"/>
    <property type="evidence" value="ECO:0007669"/>
    <property type="project" value="UniProtKB-SubCell"/>
</dbReference>
<accession>G5IND2</accession>
<comment type="subcellular location">
    <subcellularLocation>
        <location evidence="1">Membrane</location>
        <topology evidence="1">Multi-pass membrane protein</topology>
    </subcellularLocation>
</comment>
<evidence type="ECO:0000256" key="4">
    <source>
        <dbReference type="ARBA" id="ARBA00023136"/>
    </source>
</evidence>
<feature type="transmembrane region" description="Helical" evidence="5">
    <location>
        <begin position="107"/>
        <end position="129"/>
    </location>
</feature>
<proteinExistence type="predicted"/>
<organism evidence="6 7">
    <name type="scientific">Hungatella hathewayi WAL-18680</name>
    <dbReference type="NCBI Taxonomy" id="742737"/>
    <lineage>
        <taxon>Bacteria</taxon>
        <taxon>Bacillati</taxon>
        <taxon>Bacillota</taxon>
        <taxon>Clostridia</taxon>
        <taxon>Lachnospirales</taxon>
        <taxon>Lachnospiraceae</taxon>
        <taxon>Hungatella</taxon>
    </lineage>
</organism>
<comment type="caution">
    <text evidence="6">The sequence shown here is derived from an EMBL/GenBank/DDBJ whole genome shotgun (WGS) entry which is preliminary data.</text>
</comment>
<evidence type="ECO:0000313" key="6">
    <source>
        <dbReference type="EMBL" id="EHI57103.1"/>
    </source>
</evidence>
<keyword evidence="7" id="KW-1185">Reference proteome</keyword>
<dbReference type="RefSeq" id="WP_006782998.1">
    <property type="nucleotide sequence ID" value="NZ_CP040506.1"/>
</dbReference>
<dbReference type="Proteomes" id="UP000005384">
    <property type="component" value="Unassembled WGS sequence"/>
</dbReference>
<protein>
    <recommendedName>
        <fullName evidence="8">Peptidase S54 rhomboid domain-containing protein</fullName>
    </recommendedName>
</protein>
<feature type="transmembrane region" description="Helical" evidence="5">
    <location>
        <begin position="73"/>
        <end position="95"/>
    </location>
</feature>
<feature type="transmembrane region" description="Helical" evidence="5">
    <location>
        <begin position="141"/>
        <end position="162"/>
    </location>
</feature>
<evidence type="ECO:0000256" key="5">
    <source>
        <dbReference type="SAM" id="Phobius"/>
    </source>
</evidence>
<dbReference type="InterPro" id="IPR035952">
    <property type="entry name" value="Rhomboid-like_sf"/>
</dbReference>
<dbReference type="AlphaFoldDB" id="G5IND2"/>
<evidence type="ECO:0000313" key="7">
    <source>
        <dbReference type="Proteomes" id="UP000005384"/>
    </source>
</evidence>
<dbReference type="HOGENOM" id="CLU_070290_0_0_9"/>
<feature type="transmembrane region" description="Helical" evidence="5">
    <location>
        <begin position="193"/>
        <end position="211"/>
    </location>
</feature>